<dbReference type="PANTHER" id="PTHR33103">
    <property type="entry name" value="OS01G0153900 PROTEIN"/>
    <property type="match status" value="1"/>
</dbReference>
<evidence type="ECO:0000313" key="1">
    <source>
        <dbReference type="EMBL" id="MCD7467051.1"/>
    </source>
</evidence>
<proteinExistence type="predicted"/>
<keyword evidence="2" id="KW-1185">Reference proteome</keyword>
<reference evidence="1 2" key="1">
    <citation type="journal article" date="2021" name="BMC Genomics">
        <title>Datura genome reveals duplications of psychoactive alkaloid biosynthetic genes and high mutation rate following tissue culture.</title>
        <authorList>
            <person name="Rajewski A."/>
            <person name="Carter-House D."/>
            <person name="Stajich J."/>
            <person name="Litt A."/>
        </authorList>
    </citation>
    <scope>NUCLEOTIDE SEQUENCE [LARGE SCALE GENOMIC DNA]</scope>
    <source>
        <strain evidence="1">AR-01</strain>
    </source>
</reference>
<accession>A0ABS8T6P7</accession>
<sequence>MSTGRHQSDEDPKVIKLKVIMDKTRDRVIFAESDHQFIDTLFSFLTLPLGSILRLLEKDMVQLGSISRVYASVYSIDPKFLRTSHCKSMLIMPRSTSEIQCEKLKLNVDHSENAGKLFGCSNYKCRNLVSFLQNTRCCHCGNLMQSTRRVYEKEEKATCGGESAVEVFLKGGAASFMITDDLQVMPASTASYITLFEKLGVSHRNEIEAVTMEVGIKEVLQLLKFSLLSTTPLTNVVLSSKENWVKDTSKFKDGPTAKSNKKAMPQNSNSMSMKLIVSKSKKKVLYAEAGVELVDLLFSFLAFPLGAVVKLLGCNSKLDCIDNLYKGADDLSSRNYIKSEECKNRLLSPKLYPHFGYNSHILQLEEEWPKCVVDGGEFPFFQSEKEDRNIAIILDPKSSTGETVNGEGYLKGPATFMIMDNLLVSPFSPTSSITLLNQLKVPTSDLEERTVIVGKDEALNLLKASLISKTVLNDVFNRKEPSPEVMLKA</sequence>
<gene>
    <name evidence="1" type="ORF">HAX54_004244</name>
</gene>
<evidence type="ECO:0008006" key="3">
    <source>
        <dbReference type="Google" id="ProtNLM"/>
    </source>
</evidence>
<dbReference type="Pfam" id="PF05056">
    <property type="entry name" value="DUF674"/>
    <property type="match status" value="1"/>
</dbReference>
<name>A0ABS8T6P7_DATST</name>
<evidence type="ECO:0000313" key="2">
    <source>
        <dbReference type="Proteomes" id="UP000823775"/>
    </source>
</evidence>
<dbReference type="InterPro" id="IPR007750">
    <property type="entry name" value="DUF674"/>
</dbReference>
<protein>
    <recommendedName>
        <fullName evidence="3">DUF674 family protein</fullName>
    </recommendedName>
</protein>
<organism evidence="1 2">
    <name type="scientific">Datura stramonium</name>
    <name type="common">Jimsonweed</name>
    <name type="synonym">Common thornapple</name>
    <dbReference type="NCBI Taxonomy" id="4076"/>
    <lineage>
        <taxon>Eukaryota</taxon>
        <taxon>Viridiplantae</taxon>
        <taxon>Streptophyta</taxon>
        <taxon>Embryophyta</taxon>
        <taxon>Tracheophyta</taxon>
        <taxon>Spermatophyta</taxon>
        <taxon>Magnoliopsida</taxon>
        <taxon>eudicotyledons</taxon>
        <taxon>Gunneridae</taxon>
        <taxon>Pentapetalae</taxon>
        <taxon>asterids</taxon>
        <taxon>lamiids</taxon>
        <taxon>Solanales</taxon>
        <taxon>Solanaceae</taxon>
        <taxon>Solanoideae</taxon>
        <taxon>Datureae</taxon>
        <taxon>Datura</taxon>
    </lineage>
</organism>
<dbReference type="Proteomes" id="UP000823775">
    <property type="component" value="Unassembled WGS sequence"/>
</dbReference>
<comment type="caution">
    <text evidence="1">The sequence shown here is derived from an EMBL/GenBank/DDBJ whole genome shotgun (WGS) entry which is preliminary data.</text>
</comment>
<dbReference type="EMBL" id="JACEIK010001195">
    <property type="protein sequence ID" value="MCD7467051.1"/>
    <property type="molecule type" value="Genomic_DNA"/>
</dbReference>
<dbReference type="PANTHER" id="PTHR33103:SF75">
    <property type="entry name" value="DUF674 FAMILY PROTEIN"/>
    <property type="match status" value="1"/>
</dbReference>